<feature type="transmembrane region" description="Helical" evidence="10">
    <location>
        <begin position="20"/>
        <end position="46"/>
    </location>
</feature>
<name>A0A3B1DYC5_9ZZZZ</name>
<keyword evidence="9 10" id="KW-0472">Membrane</keyword>
<evidence type="ECO:0000313" key="12">
    <source>
        <dbReference type="EMBL" id="VAX37415.1"/>
    </source>
</evidence>
<dbReference type="InterPro" id="IPR036034">
    <property type="entry name" value="PDZ_sf"/>
</dbReference>
<comment type="subcellular location">
    <subcellularLocation>
        <location evidence="2">Membrane</location>
        <topology evidence="2">Multi-pass membrane protein</topology>
    </subcellularLocation>
</comment>
<evidence type="ECO:0000256" key="8">
    <source>
        <dbReference type="ARBA" id="ARBA00023049"/>
    </source>
</evidence>
<keyword evidence="8 12" id="KW-0482">Metalloprotease</keyword>
<gene>
    <name evidence="12" type="ORF">MNBD_PLANCTO02-525</name>
</gene>
<dbReference type="GO" id="GO:0006508">
    <property type="term" value="P:proteolysis"/>
    <property type="evidence" value="ECO:0007669"/>
    <property type="project" value="UniProtKB-KW"/>
</dbReference>
<evidence type="ECO:0000259" key="11">
    <source>
        <dbReference type="PROSITE" id="PS50106"/>
    </source>
</evidence>
<evidence type="ECO:0000256" key="3">
    <source>
        <dbReference type="ARBA" id="ARBA00022670"/>
    </source>
</evidence>
<dbReference type="InterPro" id="IPR008915">
    <property type="entry name" value="Peptidase_M50"/>
</dbReference>
<dbReference type="SUPFAM" id="SSF50156">
    <property type="entry name" value="PDZ domain-like"/>
    <property type="match status" value="2"/>
</dbReference>
<keyword evidence="4 10" id="KW-0812">Transmembrane</keyword>
<organism evidence="12">
    <name type="scientific">hydrothermal vent metagenome</name>
    <dbReference type="NCBI Taxonomy" id="652676"/>
    <lineage>
        <taxon>unclassified sequences</taxon>
        <taxon>metagenomes</taxon>
        <taxon>ecological metagenomes</taxon>
    </lineage>
</organism>
<keyword evidence="5" id="KW-0378">Hydrolase</keyword>
<feature type="transmembrane region" description="Helical" evidence="10">
    <location>
        <begin position="679"/>
        <end position="698"/>
    </location>
</feature>
<keyword evidence="7 10" id="KW-1133">Transmembrane helix</keyword>
<evidence type="ECO:0000256" key="5">
    <source>
        <dbReference type="ARBA" id="ARBA00022801"/>
    </source>
</evidence>
<evidence type="ECO:0000256" key="4">
    <source>
        <dbReference type="ARBA" id="ARBA00022692"/>
    </source>
</evidence>
<evidence type="ECO:0000256" key="2">
    <source>
        <dbReference type="ARBA" id="ARBA00004141"/>
    </source>
</evidence>
<accession>A0A3B1DYC5</accession>
<dbReference type="EMBL" id="UOGL01000120">
    <property type="protein sequence ID" value="VAX37415.1"/>
    <property type="molecule type" value="Genomic_DNA"/>
</dbReference>
<dbReference type="GO" id="GO:0016020">
    <property type="term" value="C:membrane"/>
    <property type="evidence" value="ECO:0007669"/>
    <property type="project" value="UniProtKB-SubCell"/>
</dbReference>
<sequence>MDVILDIFSTHLFDGNSLLALSISGLLGTGLRYFYVAMGLGMVIFFHELGHYGIAKWCGVFVERFSIGFGPVLWSRKWGETEYALSAIPFGGYVKMLGQDDMDPSQLSQEEIAEDPRSYSAKTVGQRMAIISAGVIMNLITAALFFSIAFSLGVEMPAPVIGIVQPGSPAWKAGVLPGDTITKINGREATTFEDILYGVALSSKNVTLEGHHTDGTTFNLVIGPDKSGSRPQIGVGPSRSTMLAELQDPEKEPVRRGTAADKTTVSFEQKDQVLKVGEVEIKSFAQLQAVLAQQKDQTRKILVRRLQNKLTRETADILIEVEPTPFRTLGLMVECGKITAVQEGSPAQAAGMKEGDKPIKIDGQDVGTKLNSLYLPDYFWNHRNDKIEMVVRREIKGSEAKEITLLFDPKEKKKKLLDRPGWMSPFVFQDGPLAVPAAGFTFELVPTVLKVQPDSPAFHAGIQPTDRLRKIEFFVPEEEAKKINDKTQTESVTYLFSEDKKKNIVSTNNYAVPFAGMQLFLEYHVRLTYTREGEEKTVVLVPKSWKDPSDPKAVWNYPKIGIYPAPEMKKLIAADPIKTLRMGMGYTRNSVIRMYLTFGSLFRGDLSVKEFSGPLGIVGIAYKVTAQGVAMFLLFLGILSINLAVINFLPIPVLDGGHMVFLIWEGVTRKKPNEKVINIATYFGFAFIISLMALVIYLDIDRMTQ</sequence>
<feature type="transmembrane region" description="Helical" evidence="10">
    <location>
        <begin position="629"/>
        <end position="649"/>
    </location>
</feature>
<feature type="domain" description="PDZ" evidence="11">
    <location>
        <begin position="152"/>
        <end position="208"/>
    </location>
</feature>
<dbReference type="PANTHER" id="PTHR42837">
    <property type="entry name" value="REGULATOR OF SIGMA-E PROTEASE RSEP"/>
    <property type="match status" value="1"/>
</dbReference>
<evidence type="ECO:0000256" key="6">
    <source>
        <dbReference type="ARBA" id="ARBA00022833"/>
    </source>
</evidence>
<keyword evidence="3 12" id="KW-0645">Protease</keyword>
<dbReference type="InterPro" id="IPR004387">
    <property type="entry name" value="Pept_M50_Zn"/>
</dbReference>
<feature type="transmembrane region" description="Helical" evidence="10">
    <location>
        <begin position="128"/>
        <end position="150"/>
    </location>
</feature>
<dbReference type="Pfam" id="PF02163">
    <property type="entry name" value="Peptidase_M50"/>
    <property type="match status" value="1"/>
</dbReference>
<dbReference type="SMART" id="SM00228">
    <property type="entry name" value="PDZ"/>
    <property type="match status" value="3"/>
</dbReference>
<dbReference type="PANTHER" id="PTHR42837:SF2">
    <property type="entry name" value="MEMBRANE METALLOPROTEASE ARASP2, CHLOROPLASTIC-RELATED"/>
    <property type="match status" value="1"/>
</dbReference>
<dbReference type="Gene3D" id="2.30.42.10">
    <property type="match status" value="3"/>
</dbReference>
<dbReference type="GO" id="GO:0004222">
    <property type="term" value="F:metalloendopeptidase activity"/>
    <property type="evidence" value="ECO:0007669"/>
    <property type="project" value="InterPro"/>
</dbReference>
<protein>
    <submittedName>
        <fullName evidence="12">Membrane-associated zinc metalloprotease</fullName>
    </submittedName>
</protein>
<keyword evidence="6" id="KW-0862">Zinc</keyword>
<evidence type="ECO:0000256" key="1">
    <source>
        <dbReference type="ARBA" id="ARBA00001947"/>
    </source>
</evidence>
<reference evidence="12" key="1">
    <citation type="submission" date="2018-06" db="EMBL/GenBank/DDBJ databases">
        <authorList>
            <person name="Zhirakovskaya E."/>
        </authorList>
    </citation>
    <scope>NUCLEOTIDE SEQUENCE</scope>
</reference>
<evidence type="ECO:0000256" key="9">
    <source>
        <dbReference type="ARBA" id="ARBA00023136"/>
    </source>
</evidence>
<dbReference type="InterPro" id="IPR001478">
    <property type="entry name" value="PDZ"/>
</dbReference>
<proteinExistence type="predicted"/>
<dbReference type="Pfam" id="PF17820">
    <property type="entry name" value="PDZ_6"/>
    <property type="match status" value="1"/>
</dbReference>
<comment type="cofactor">
    <cofactor evidence="1">
        <name>Zn(2+)</name>
        <dbReference type="ChEBI" id="CHEBI:29105"/>
    </cofactor>
</comment>
<dbReference type="InterPro" id="IPR041489">
    <property type="entry name" value="PDZ_6"/>
</dbReference>
<dbReference type="AlphaFoldDB" id="A0A3B1DYC5"/>
<feature type="domain" description="PDZ" evidence="11">
    <location>
        <begin position="318"/>
        <end position="366"/>
    </location>
</feature>
<dbReference type="PROSITE" id="PS50106">
    <property type="entry name" value="PDZ"/>
    <property type="match status" value="2"/>
</dbReference>
<evidence type="ECO:0000256" key="7">
    <source>
        <dbReference type="ARBA" id="ARBA00022989"/>
    </source>
</evidence>
<dbReference type="CDD" id="cd06163">
    <property type="entry name" value="S2P-M50_PDZ_RseP-like"/>
    <property type="match status" value="2"/>
</dbReference>
<evidence type="ECO:0000256" key="10">
    <source>
        <dbReference type="SAM" id="Phobius"/>
    </source>
</evidence>